<feature type="repeat" description="TPR" evidence="1">
    <location>
        <begin position="443"/>
        <end position="476"/>
    </location>
</feature>
<dbReference type="InterPro" id="IPR027417">
    <property type="entry name" value="P-loop_NTPase"/>
</dbReference>
<dbReference type="EMBL" id="JBBYHU010000028">
    <property type="protein sequence ID" value="MEL1241893.1"/>
    <property type="molecule type" value="Genomic_DNA"/>
</dbReference>
<sequence>MKTITFYSYKGGVGRSLTLSNIAMRLADLGKKVCIVDFDLEAPGLHLKFNKHINQSEINKGIVEYISDFQNKDFIPKSVNEYVTDVNYLGTLNGSIKLIPAGNIYSDEYWKNLSSINWKELFYSNENNGVNLLLHLKELIKKDLNPDFILIDSRTGITDISGIAMTLLADSVVTLAANNDENISGTARIIKSLMNNENNLLGKLPKIHFVLTRIPYYSSPDEKHKEIRIIRKALAAINQNDNLIEKVFVIHSDRDLEEEERFKINTISERDISIDQIVPIEEDYLMLFEELTKGDLTEEELFRFNALRESELLIEEAKNTTDKAIKINKLKKAIELNANSHEAFGLMAYIYNDLKEYDEALSFAKKAANIDNENLNYKFNIGFSLFGLLKLDEAVLVLEDILKLNEKHYGALSLLGNLYCKKLNYEKALGYQLKLVEYFPDSHGGYNSVGNTYRLLKQYEKAFEYVYKSLELEPKSSFASGTLAEIYGEINNNDEFYKNLQLSFIFGMTSENFERIMKEDEVYKKYLKEDRFLNLLRTYRIKVNLID</sequence>
<evidence type="ECO:0000313" key="3">
    <source>
        <dbReference type="EMBL" id="MEL1241893.1"/>
    </source>
</evidence>
<dbReference type="SUPFAM" id="SSF48452">
    <property type="entry name" value="TPR-like"/>
    <property type="match status" value="1"/>
</dbReference>
<dbReference type="RefSeq" id="WP_341701102.1">
    <property type="nucleotide sequence ID" value="NZ_JBBYHU010000028.1"/>
</dbReference>
<proteinExistence type="predicted"/>
<dbReference type="SMART" id="SM00028">
    <property type="entry name" value="TPR"/>
    <property type="match status" value="4"/>
</dbReference>
<dbReference type="NCBIfam" id="NF047398">
    <property type="entry name" value="AAA_KGGVGR"/>
    <property type="match status" value="1"/>
</dbReference>
<dbReference type="SUPFAM" id="SSF52540">
    <property type="entry name" value="P-loop containing nucleoside triphosphate hydrolases"/>
    <property type="match status" value="1"/>
</dbReference>
<gene>
    <name evidence="3" type="ORF">AAEO59_12605</name>
</gene>
<dbReference type="Proteomes" id="UP001398556">
    <property type="component" value="Unassembled WGS sequence"/>
</dbReference>
<organism evidence="3 4">
    <name type="scientific">Flavobacterium flavipallidum</name>
    <dbReference type="NCBI Taxonomy" id="3139140"/>
    <lineage>
        <taxon>Bacteria</taxon>
        <taxon>Pseudomonadati</taxon>
        <taxon>Bacteroidota</taxon>
        <taxon>Flavobacteriia</taxon>
        <taxon>Flavobacteriales</taxon>
        <taxon>Flavobacteriaceae</taxon>
        <taxon>Flavobacterium</taxon>
    </lineage>
</organism>
<dbReference type="PROSITE" id="PS50005">
    <property type="entry name" value="TPR"/>
    <property type="match status" value="2"/>
</dbReference>
<evidence type="ECO:0000259" key="2">
    <source>
        <dbReference type="Pfam" id="PF13614"/>
    </source>
</evidence>
<name>A0ABU9HP16_9FLAO</name>
<dbReference type="InterPro" id="IPR050678">
    <property type="entry name" value="DNA_Partitioning_ATPase"/>
</dbReference>
<dbReference type="InterPro" id="IPR025669">
    <property type="entry name" value="AAA_dom"/>
</dbReference>
<dbReference type="Pfam" id="PF13614">
    <property type="entry name" value="AAA_31"/>
    <property type="match status" value="1"/>
</dbReference>
<accession>A0ABU9HP16</accession>
<reference evidence="3 4" key="1">
    <citation type="submission" date="2024-04" db="EMBL/GenBank/DDBJ databases">
        <title>Flavobacterium sp. DGU99 16S ribosomal RNA gene Genome sequencing and assembly.</title>
        <authorList>
            <person name="Park S."/>
        </authorList>
    </citation>
    <scope>NUCLEOTIDE SEQUENCE [LARGE SCALE GENOMIC DNA]</scope>
    <source>
        <strain evidence="3 4">DGU99</strain>
    </source>
</reference>
<dbReference type="InterPro" id="IPR019734">
    <property type="entry name" value="TPR_rpt"/>
</dbReference>
<evidence type="ECO:0000313" key="4">
    <source>
        <dbReference type="Proteomes" id="UP001398556"/>
    </source>
</evidence>
<evidence type="ECO:0000256" key="1">
    <source>
        <dbReference type="PROSITE-ProRule" id="PRU00339"/>
    </source>
</evidence>
<comment type="caution">
    <text evidence="3">The sequence shown here is derived from an EMBL/GenBank/DDBJ whole genome shotgun (WGS) entry which is preliminary data.</text>
</comment>
<dbReference type="PANTHER" id="PTHR13696:SF52">
    <property type="entry name" value="PARA FAMILY PROTEIN CT_582"/>
    <property type="match status" value="1"/>
</dbReference>
<keyword evidence="4" id="KW-1185">Reference proteome</keyword>
<dbReference type="InterPro" id="IPR011990">
    <property type="entry name" value="TPR-like_helical_dom_sf"/>
</dbReference>
<keyword evidence="1" id="KW-0802">TPR repeat</keyword>
<dbReference type="Gene3D" id="1.25.40.10">
    <property type="entry name" value="Tetratricopeptide repeat domain"/>
    <property type="match status" value="2"/>
</dbReference>
<feature type="repeat" description="TPR" evidence="1">
    <location>
        <begin position="341"/>
        <end position="374"/>
    </location>
</feature>
<dbReference type="Pfam" id="PF13181">
    <property type="entry name" value="TPR_8"/>
    <property type="match status" value="2"/>
</dbReference>
<feature type="domain" description="AAA" evidence="2">
    <location>
        <begin position="1"/>
        <end position="194"/>
    </location>
</feature>
<dbReference type="PANTHER" id="PTHR13696">
    <property type="entry name" value="P-LOOP CONTAINING NUCLEOSIDE TRIPHOSPHATE HYDROLASE"/>
    <property type="match status" value="1"/>
</dbReference>
<dbReference type="Gene3D" id="3.40.50.300">
    <property type="entry name" value="P-loop containing nucleotide triphosphate hydrolases"/>
    <property type="match status" value="1"/>
</dbReference>
<protein>
    <submittedName>
        <fullName evidence="3">AAA family ATPase</fullName>
    </submittedName>
</protein>